<reference evidence="16 17" key="1">
    <citation type="submission" date="2020-06" db="EMBL/GenBank/DDBJ databases">
        <title>Interaction of electrochemicaly active bacteria, Geobacter bremensis R4 on different carbon anode.</title>
        <authorList>
            <person name="Meng L."/>
            <person name="Yoshida N."/>
        </authorList>
    </citation>
    <scope>NUCLEOTIDE SEQUENCE [LARGE SCALE GENOMIC DNA]</scope>
    <source>
        <strain evidence="16 17">R4</strain>
    </source>
</reference>
<feature type="compositionally biased region" description="Basic and acidic residues" evidence="12">
    <location>
        <begin position="434"/>
        <end position="446"/>
    </location>
</feature>
<evidence type="ECO:0000259" key="15">
    <source>
        <dbReference type="PROSITE" id="PS51195"/>
    </source>
</evidence>
<evidence type="ECO:0000313" key="16">
    <source>
        <dbReference type="EMBL" id="BCG45423.1"/>
    </source>
</evidence>
<comment type="similarity">
    <text evidence="7 11">Belongs to the DEAD box helicase family.</text>
</comment>
<dbReference type="Proteomes" id="UP000515472">
    <property type="component" value="Chromosome"/>
</dbReference>
<dbReference type="GO" id="GO:0005829">
    <property type="term" value="C:cytosol"/>
    <property type="evidence" value="ECO:0007669"/>
    <property type="project" value="TreeGrafter"/>
</dbReference>
<dbReference type="InterPro" id="IPR014001">
    <property type="entry name" value="Helicase_ATP-bd"/>
</dbReference>
<feature type="domain" description="Helicase C-terminal" evidence="14">
    <location>
        <begin position="234"/>
        <end position="379"/>
    </location>
</feature>
<evidence type="ECO:0000256" key="3">
    <source>
        <dbReference type="ARBA" id="ARBA00022741"/>
    </source>
</evidence>
<dbReference type="PROSITE" id="PS51195">
    <property type="entry name" value="Q_MOTIF"/>
    <property type="match status" value="1"/>
</dbReference>
<dbReference type="PROSITE" id="PS00039">
    <property type="entry name" value="DEAD_ATP_HELICASE"/>
    <property type="match status" value="1"/>
</dbReference>
<keyword evidence="5 11" id="KW-0347">Helicase</keyword>
<evidence type="ECO:0000256" key="4">
    <source>
        <dbReference type="ARBA" id="ARBA00022801"/>
    </source>
</evidence>
<evidence type="ECO:0000256" key="6">
    <source>
        <dbReference type="ARBA" id="ARBA00022840"/>
    </source>
</evidence>
<accession>A0A6S6LUV2</accession>
<dbReference type="InterPro" id="IPR000629">
    <property type="entry name" value="RNA-helicase_DEAD-box_CS"/>
</dbReference>
<dbReference type="SMART" id="SM00490">
    <property type="entry name" value="HELICc"/>
    <property type="match status" value="1"/>
</dbReference>
<keyword evidence="6 11" id="KW-0067">ATP-binding</keyword>
<feature type="short sequence motif" description="Q motif" evidence="10">
    <location>
        <begin position="1"/>
        <end position="29"/>
    </location>
</feature>
<dbReference type="GO" id="GO:0016787">
    <property type="term" value="F:hydrolase activity"/>
    <property type="evidence" value="ECO:0007669"/>
    <property type="project" value="UniProtKB-KW"/>
</dbReference>
<dbReference type="GO" id="GO:0003724">
    <property type="term" value="F:RNA helicase activity"/>
    <property type="evidence" value="ECO:0007669"/>
    <property type="project" value="UniProtKB-EC"/>
</dbReference>
<comment type="catalytic activity">
    <reaction evidence="8">
        <text>ATP + H2O = ADP + phosphate + H(+)</text>
        <dbReference type="Rhea" id="RHEA:13065"/>
        <dbReference type="ChEBI" id="CHEBI:15377"/>
        <dbReference type="ChEBI" id="CHEBI:15378"/>
        <dbReference type="ChEBI" id="CHEBI:30616"/>
        <dbReference type="ChEBI" id="CHEBI:43474"/>
        <dbReference type="ChEBI" id="CHEBI:456216"/>
        <dbReference type="EC" id="3.6.4.13"/>
    </reaction>
</comment>
<dbReference type="FunFam" id="3.40.50.300:FF:000108">
    <property type="entry name" value="ATP-dependent RNA helicase RhlE"/>
    <property type="match status" value="1"/>
</dbReference>
<dbReference type="InterPro" id="IPR001650">
    <property type="entry name" value="Helicase_C-like"/>
</dbReference>
<feature type="region of interest" description="Disordered" evidence="12">
    <location>
        <begin position="375"/>
        <end position="453"/>
    </location>
</feature>
<dbReference type="Pfam" id="PF00270">
    <property type="entry name" value="DEAD"/>
    <property type="match status" value="1"/>
</dbReference>
<dbReference type="SMART" id="SM00487">
    <property type="entry name" value="DEXDc"/>
    <property type="match status" value="1"/>
</dbReference>
<dbReference type="InterPro" id="IPR011545">
    <property type="entry name" value="DEAD/DEAH_box_helicase_dom"/>
</dbReference>
<dbReference type="KEGG" id="gbn:GEOBRER4_01730"/>
<dbReference type="InterPro" id="IPR044742">
    <property type="entry name" value="DEAD/DEAH_RhlB"/>
</dbReference>
<dbReference type="GO" id="GO:0042255">
    <property type="term" value="P:ribosome assembly"/>
    <property type="evidence" value="ECO:0007669"/>
    <property type="project" value="UniProtKB-ARBA"/>
</dbReference>
<feature type="domain" description="Helicase ATP-binding" evidence="13">
    <location>
        <begin position="32"/>
        <end position="206"/>
    </location>
</feature>
<proteinExistence type="inferred from homology"/>
<dbReference type="InterPro" id="IPR027417">
    <property type="entry name" value="P-loop_NTPase"/>
</dbReference>
<evidence type="ECO:0000259" key="13">
    <source>
        <dbReference type="PROSITE" id="PS51192"/>
    </source>
</evidence>
<protein>
    <recommendedName>
        <fullName evidence="9">DEAD-box ATP-dependent RNA helicase RhpA</fullName>
        <ecNumber evidence="1">3.6.4.13</ecNumber>
    </recommendedName>
</protein>
<dbReference type="PROSITE" id="PS51192">
    <property type="entry name" value="HELICASE_ATP_BIND_1"/>
    <property type="match status" value="1"/>
</dbReference>
<keyword evidence="17" id="KW-1185">Reference proteome</keyword>
<evidence type="ECO:0000256" key="5">
    <source>
        <dbReference type="ARBA" id="ARBA00022806"/>
    </source>
</evidence>
<evidence type="ECO:0000256" key="11">
    <source>
        <dbReference type="RuleBase" id="RU000492"/>
    </source>
</evidence>
<gene>
    <name evidence="16" type="ORF">GEOBRER4_n0176</name>
</gene>
<organism evidence="16 17">
    <name type="scientific">Citrifermentans bremense</name>
    <dbReference type="NCBI Taxonomy" id="60035"/>
    <lineage>
        <taxon>Bacteria</taxon>
        <taxon>Pseudomonadati</taxon>
        <taxon>Thermodesulfobacteriota</taxon>
        <taxon>Desulfuromonadia</taxon>
        <taxon>Geobacterales</taxon>
        <taxon>Geobacteraceae</taxon>
        <taxon>Citrifermentans</taxon>
    </lineage>
</organism>
<feature type="domain" description="DEAD-box RNA helicase Q" evidence="15">
    <location>
        <begin position="1"/>
        <end position="29"/>
    </location>
</feature>
<evidence type="ECO:0000313" key="17">
    <source>
        <dbReference type="Proteomes" id="UP000515472"/>
    </source>
</evidence>
<evidence type="ECO:0000256" key="8">
    <source>
        <dbReference type="ARBA" id="ARBA00047984"/>
    </source>
</evidence>
<dbReference type="PANTHER" id="PTHR47959">
    <property type="entry name" value="ATP-DEPENDENT RNA HELICASE RHLE-RELATED"/>
    <property type="match status" value="1"/>
</dbReference>
<evidence type="ECO:0000256" key="9">
    <source>
        <dbReference type="ARBA" id="ARBA00074363"/>
    </source>
</evidence>
<dbReference type="AlphaFoldDB" id="A0A6S6LUV2"/>
<dbReference type="PROSITE" id="PS51194">
    <property type="entry name" value="HELICASE_CTER"/>
    <property type="match status" value="1"/>
</dbReference>
<dbReference type="GO" id="GO:0003676">
    <property type="term" value="F:nucleic acid binding"/>
    <property type="evidence" value="ECO:0007669"/>
    <property type="project" value="InterPro"/>
</dbReference>
<dbReference type="EMBL" id="AP023213">
    <property type="protein sequence ID" value="BCG45423.1"/>
    <property type="molecule type" value="Genomic_DNA"/>
</dbReference>
<dbReference type="GO" id="GO:0005524">
    <property type="term" value="F:ATP binding"/>
    <property type="evidence" value="ECO:0007669"/>
    <property type="project" value="UniProtKB-KW"/>
</dbReference>
<dbReference type="InterPro" id="IPR014014">
    <property type="entry name" value="RNA_helicase_DEAD_Q_motif"/>
</dbReference>
<dbReference type="CDD" id="cd00268">
    <property type="entry name" value="DEADc"/>
    <property type="match status" value="1"/>
</dbReference>
<keyword evidence="3 11" id="KW-0547">Nucleotide-binding</keyword>
<evidence type="ECO:0000256" key="12">
    <source>
        <dbReference type="SAM" id="MobiDB-lite"/>
    </source>
</evidence>
<keyword evidence="4 11" id="KW-0378">Hydrolase</keyword>
<evidence type="ECO:0000256" key="7">
    <source>
        <dbReference type="ARBA" id="ARBA00038437"/>
    </source>
</evidence>
<sequence>MSFETLNLSAPILKAIQACGYTQPTPIQAESIPLALSGRDLIGSAQTGTGKTASFVLPALERLLTPSPVRGKGPRVLVLTPTRELAIQVVDAVRSYGKFMRVRCGSILGGMPYRDQMMLLAQPVDIIVATPGRLIDHLDRRSINFSRLEMLVLDEADRMLDMGFSDDVDRIAEAAPAERQTLLFTATMDDAMAKLAQRLLKDPVRVAVEGTEVANLQIEQRLHVTDDMRHKNRLLQHLVSDASVTKAIIFSATKKDADQLAFELYSQGHAAAALHGDMSQGARNKTITNMRRGKVRLLVATDVAARGLDVSGISHVINYDLPKFAEDYVHRIGRTGRAGATGIAISFCSMNEVAYLDRIERFTGKKLPMHVVEGFEPTRPLRRGNGGGPGARKGRPSFDPRKKGFGPKGRTDQGRSDQGRPGYAGRSGQGGNGGRRDNQVVVEYRRGQGSAGN</sequence>
<dbReference type="Gene3D" id="3.40.50.300">
    <property type="entry name" value="P-loop containing nucleotide triphosphate hydrolases"/>
    <property type="match status" value="2"/>
</dbReference>
<feature type="compositionally biased region" description="Basic and acidic residues" evidence="12">
    <location>
        <begin position="409"/>
        <end position="418"/>
    </location>
</feature>
<dbReference type="CDD" id="cd18787">
    <property type="entry name" value="SF2_C_DEAD"/>
    <property type="match status" value="1"/>
</dbReference>
<dbReference type="InterPro" id="IPR050079">
    <property type="entry name" value="DEAD_box_RNA_helicase"/>
</dbReference>
<keyword evidence="2" id="KW-0963">Cytoplasm</keyword>
<evidence type="ECO:0000256" key="10">
    <source>
        <dbReference type="PROSITE-ProRule" id="PRU00552"/>
    </source>
</evidence>
<dbReference type="RefSeq" id="WP_185243835.1">
    <property type="nucleotide sequence ID" value="NZ_AP023213.1"/>
</dbReference>
<name>A0A6S6LUV2_9BACT</name>
<dbReference type="GO" id="GO:0009266">
    <property type="term" value="P:response to temperature stimulus"/>
    <property type="evidence" value="ECO:0007669"/>
    <property type="project" value="UniProtKB-ARBA"/>
</dbReference>
<evidence type="ECO:0000256" key="2">
    <source>
        <dbReference type="ARBA" id="ARBA00022490"/>
    </source>
</evidence>
<dbReference type="Pfam" id="PF00271">
    <property type="entry name" value="Helicase_C"/>
    <property type="match status" value="1"/>
</dbReference>
<dbReference type="SUPFAM" id="SSF52540">
    <property type="entry name" value="P-loop containing nucleoside triphosphate hydrolases"/>
    <property type="match status" value="1"/>
</dbReference>
<evidence type="ECO:0000259" key="14">
    <source>
        <dbReference type="PROSITE" id="PS51194"/>
    </source>
</evidence>
<evidence type="ECO:0000256" key="1">
    <source>
        <dbReference type="ARBA" id="ARBA00012552"/>
    </source>
</evidence>
<dbReference type="EC" id="3.6.4.13" evidence="1"/>
<dbReference type="PANTHER" id="PTHR47959:SF17">
    <property type="entry name" value="ATP-DEPENDENT RNA HELICASE DEAD BOX FAMILY"/>
    <property type="match status" value="1"/>
</dbReference>